<sequence length="50" mass="6427">VSYRGERYVLRPKYDPDESFSDWKKLYSYYELIKKPRKRKAWRRRQKPCR</sequence>
<reference evidence="1 2" key="1">
    <citation type="journal article" date="2012" name="PLoS Pathog.">
        <title>The genome of the obligate intracellular parasite Trachipleistophora hominis: new insights into microsporidian genome dynamics and reductive evolution.</title>
        <authorList>
            <person name="Heinz E."/>
            <person name="Williams T.A."/>
            <person name="Nakjang S."/>
            <person name="Noel C.J."/>
            <person name="Swan D.C."/>
            <person name="Goldberg A.V."/>
            <person name="Harris S.R."/>
            <person name="Weinmaier T."/>
            <person name="Markert S."/>
            <person name="Becher D."/>
            <person name="Bernhardt J."/>
            <person name="Dagan T."/>
            <person name="Hacker C."/>
            <person name="Lucocq J.M."/>
            <person name="Schweder T."/>
            <person name="Rattei T."/>
            <person name="Hall N."/>
            <person name="Hirt R.P."/>
            <person name="Embley T.M."/>
        </authorList>
    </citation>
    <scope>NUCLEOTIDE SEQUENCE [LARGE SCALE GENOMIC DNA]</scope>
</reference>
<feature type="non-terminal residue" evidence="1">
    <location>
        <position position="1"/>
    </location>
</feature>
<dbReference type="Proteomes" id="UP000011185">
    <property type="component" value="Unassembled WGS sequence"/>
</dbReference>
<proteinExistence type="predicted"/>
<accession>L7JVE3</accession>
<organism evidence="1 2">
    <name type="scientific">Trachipleistophora hominis</name>
    <name type="common">Microsporidian parasite</name>
    <dbReference type="NCBI Taxonomy" id="72359"/>
    <lineage>
        <taxon>Eukaryota</taxon>
        <taxon>Fungi</taxon>
        <taxon>Fungi incertae sedis</taxon>
        <taxon>Microsporidia</taxon>
        <taxon>Pleistophoridae</taxon>
        <taxon>Trachipleistophora</taxon>
    </lineage>
</organism>
<evidence type="ECO:0000313" key="1">
    <source>
        <dbReference type="EMBL" id="ELQ75021.1"/>
    </source>
</evidence>
<dbReference type="InParanoid" id="L7JVE3"/>
<dbReference type="AlphaFoldDB" id="L7JVE3"/>
<keyword evidence="2" id="KW-1185">Reference proteome</keyword>
<evidence type="ECO:0000313" key="2">
    <source>
        <dbReference type="Proteomes" id="UP000011185"/>
    </source>
</evidence>
<name>L7JVE3_TRAHO</name>
<protein>
    <submittedName>
        <fullName evidence="1">Uncharacterized protein</fullName>
    </submittedName>
</protein>
<dbReference type="EMBL" id="JH993998">
    <property type="protein sequence ID" value="ELQ75021.1"/>
    <property type="molecule type" value="Genomic_DNA"/>
</dbReference>
<dbReference type="HOGENOM" id="CLU_3130050_0_0_1"/>
<gene>
    <name evidence="1" type="ORF">THOM_2064</name>
</gene>
<dbReference type="VEuPathDB" id="MicrosporidiaDB:THOM_2064"/>